<comment type="function">
    <text evidence="3">Nucleoside triphosphate pyrophosphatase that hydrolyzes dTTP and UTP. May have a dual role in cell division arrest and in preventing the incorporation of modified nucleotides into cellular nucleic acids.</text>
</comment>
<comment type="catalytic activity">
    <reaction evidence="3">
        <text>UTP + H2O = UMP + diphosphate + H(+)</text>
        <dbReference type="Rhea" id="RHEA:29395"/>
        <dbReference type="ChEBI" id="CHEBI:15377"/>
        <dbReference type="ChEBI" id="CHEBI:15378"/>
        <dbReference type="ChEBI" id="CHEBI:33019"/>
        <dbReference type="ChEBI" id="CHEBI:46398"/>
        <dbReference type="ChEBI" id="CHEBI:57865"/>
        <dbReference type="EC" id="3.6.1.9"/>
    </reaction>
</comment>
<dbReference type="RefSeq" id="WP_044762862.1">
    <property type="nucleotide sequence ID" value="NZ_CEKS01000050.1"/>
</dbReference>
<evidence type="ECO:0000256" key="1">
    <source>
        <dbReference type="ARBA" id="ARBA00001968"/>
    </source>
</evidence>
<dbReference type="EC" id="3.6.1.9" evidence="3"/>
<evidence type="ECO:0000313" key="4">
    <source>
        <dbReference type="EMBL" id="CYW57140.1"/>
    </source>
</evidence>
<feature type="active site" description="Proton acceptor" evidence="3">
    <location>
        <position position="92"/>
    </location>
</feature>
<dbReference type="PANTHER" id="PTHR43213:SF5">
    <property type="entry name" value="BIFUNCTIONAL DTTP_UTP PYROPHOSPHATASE_METHYLTRANSFERASE PROTEIN-RELATED"/>
    <property type="match status" value="1"/>
</dbReference>
<comment type="caution">
    <text evidence="3">Lacks conserved residue(s) required for the propagation of feature annotation.</text>
</comment>
<dbReference type="Gene3D" id="3.90.950.10">
    <property type="match status" value="1"/>
</dbReference>
<dbReference type="AlphaFoldDB" id="A0A0Z8Q3Q0"/>
<evidence type="ECO:0000313" key="5">
    <source>
        <dbReference type="Proteomes" id="UP000071962"/>
    </source>
</evidence>
<protein>
    <recommendedName>
        <fullName evidence="3">dTTP/UTP pyrophosphatase</fullName>
        <shortName evidence="3">dTTPase/UTPase</shortName>
        <ecNumber evidence="3">3.6.1.9</ecNumber>
    </recommendedName>
    <alternativeName>
        <fullName evidence="3">Nucleoside triphosphate pyrophosphatase</fullName>
    </alternativeName>
    <alternativeName>
        <fullName evidence="3">Nucleotide pyrophosphatase</fullName>
        <shortName evidence="3">Nucleotide PPase</shortName>
    </alternativeName>
</protein>
<dbReference type="InterPro" id="IPR029001">
    <property type="entry name" value="ITPase-like_fam"/>
</dbReference>
<proteinExistence type="inferred from homology"/>
<dbReference type="PIRSF" id="PIRSF006305">
    <property type="entry name" value="Maf"/>
    <property type="match status" value="1"/>
</dbReference>
<comment type="catalytic activity">
    <reaction evidence="3">
        <text>dTTP + H2O = dTMP + diphosphate + H(+)</text>
        <dbReference type="Rhea" id="RHEA:28534"/>
        <dbReference type="ChEBI" id="CHEBI:15377"/>
        <dbReference type="ChEBI" id="CHEBI:15378"/>
        <dbReference type="ChEBI" id="CHEBI:33019"/>
        <dbReference type="ChEBI" id="CHEBI:37568"/>
        <dbReference type="ChEBI" id="CHEBI:63528"/>
        <dbReference type="EC" id="3.6.1.9"/>
    </reaction>
</comment>
<dbReference type="EMBL" id="FIKT01000001">
    <property type="protein sequence ID" value="CYW57140.1"/>
    <property type="molecule type" value="Genomic_DNA"/>
</dbReference>
<keyword evidence="2 3" id="KW-0378">Hydrolase</keyword>
<evidence type="ECO:0000256" key="3">
    <source>
        <dbReference type="HAMAP-Rule" id="MF_00528"/>
    </source>
</evidence>
<feature type="site" description="Important for substrate specificity" evidence="3">
    <location>
        <position position="93"/>
    </location>
</feature>
<feature type="site" description="Important for substrate specificity" evidence="3">
    <location>
        <position position="178"/>
    </location>
</feature>
<dbReference type="InterPro" id="IPR003697">
    <property type="entry name" value="Maf-like"/>
</dbReference>
<comment type="similarity">
    <text evidence="3">Belongs to the Maf family. YhdE subfamily.</text>
</comment>
<evidence type="ECO:0000256" key="2">
    <source>
        <dbReference type="ARBA" id="ARBA00022801"/>
    </source>
</evidence>
<dbReference type="GO" id="GO:0005737">
    <property type="term" value="C:cytoplasm"/>
    <property type="evidence" value="ECO:0007669"/>
    <property type="project" value="UniProtKB-SubCell"/>
</dbReference>
<dbReference type="GO" id="GO:0036218">
    <property type="term" value="F:dTTP diphosphatase activity"/>
    <property type="evidence" value="ECO:0007669"/>
    <property type="project" value="RHEA"/>
</dbReference>
<dbReference type="HAMAP" id="MF_00528">
    <property type="entry name" value="Maf"/>
    <property type="match status" value="1"/>
</dbReference>
<dbReference type="PANTHER" id="PTHR43213">
    <property type="entry name" value="BIFUNCTIONAL DTTP/UTP PYROPHOSPHATASE/METHYLTRANSFERASE PROTEIN-RELATED"/>
    <property type="match status" value="1"/>
</dbReference>
<reference evidence="4 5" key="1">
    <citation type="submission" date="2016-02" db="EMBL/GenBank/DDBJ databases">
        <authorList>
            <consortium name="Pathogen Informatics"/>
        </authorList>
    </citation>
    <scope>NUCLEOTIDE SEQUENCE [LARGE SCALE GENOMIC DNA]</scope>
    <source>
        <strain evidence="4 5">SS1062</strain>
    </source>
</reference>
<feature type="site" description="Important for substrate specificity" evidence="3">
    <location>
        <position position="27"/>
    </location>
</feature>
<gene>
    <name evidence="4" type="primary">maf</name>
    <name evidence="4" type="ORF">ERS132551_00119</name>
</gene>
<dbReference type="Proteomes" id="UP000071962">
    <property type="component" value="Unassembled WGS sequence"/>
</dbReference>
<comment type="cofactor">
    <cofactor evidence="1 3">
        <name>a divalent metal cation</name>
        <dbReference type="ChEBI" id="CHEBI:60240"/>
    </cofactor>
</comment>
<sequence length="224" mass="25215">MQTVFQYQKEGDREQISTYVLLSNSPRRKQLLGFLQPQIASVEVDERGIEEHFMKQFATDDFLTRAAKTCCEISKAKSDMDLVTGHLYISADTIVVSDGQIFNKPQDLTEAETMLRSYFGKSHHVVTSVCLRTSHSLDVFYTVAQIDFVDYYPALEEAIQSYIHDKQPLDKAGAYGIQELDPRFVAGISGDVHTIIGLPVAEVSRRIFGSGKKEFVKQVFISSC</sequence>
<keyword evidence="3" id="KW-0546">Nucleotide metabolism</keyword>
<comment type="subcellular location">
    <subcellularLocation>
        <location evidence="3">Cytoplasm</location>
    </subcellularLocation>
</comment>
<keyword evidence="3" id="KW-0963">Cytoplasm</keyword>
<dbReference type="Pfam" id="PF02545">
    <property type="entry name" value="Maf"/>
    <property type="match status" value="1"/>
</dbReference>
<accession>A0A0Z8Q3Q0</accession>
<dbReference type="GO" id="GO:0009117">
    <property type="term" value="P:nucleotide metabolic process"/>
    <property type="evidence" value="ECO:0007669"/>
    <property type="project" value="UniProtKB-KW"/>
</dbReference>
<dbReference type="SUPFAM" id="SSF52972">
    <property type="entry name" value="ITPase-like"/>
    <property type="match status" value="1"/>
</dbReference>
<dbReference type="GO" id="GO:0036221">
    <property type="term" value="F:UTP diphosphatase activity"/>
    <property type="evidence" value="ECO:0007669"/>
    <property type="project" value="RHEA"/>
</dbReference>
<organism evidence="4 5">
    <name type="scientific">Streptococcus suis</name>
    <dbReference type="NCBI Taxonomy" id="1307"/>
    <lineage>
        <taxon>Bacteria</taxon>
        <taxon>Bacillati</taxon>
        <taxon>Bacillota</taxon>
        <taxon>Bacilli</taxon>
        <taxon>Lactobacillales</taxon>
        <taxon>Streptococcaceae</taxon>
        <taxon>Streptococcus</taxon>
    </lineage>
</organism>
<name>A0A0Z8Q3Q0_STRSU</name>